<dbReference type="InterPro" id="IPR001370">
    <property type="entry name" value="BIR_rpt"/>
</dbReference>
<accession>A0ABD2NM18</accession>
<dbReference type="Pfam" id="PF13920">
    <property type="entry name" value="zf-C3HC4_3"/>
    <property type="match status" value="1"/>
</dbReference>
<dbReference type="Gene3D" id="1.10.1170.10">
    <property type="entry name" value="Inhibitor Of Apoptosis Protein (2mihbC-IAP-1), Chain A"/>
    <property type="match status" value="2"/>
</dbReference>
<evidence type="ECO:0000313" key="10">
    <source>
        <dbReference type="Proteomes" id="UP001516400"/>
    </source>
</evidence>
<comment type="caution">
    <text evidence="9">The sequence shown here is derived from an EMBL/GenBank/DDBJ whole genome shotgun (WGS) entry which is preliminary data.</text>
</comment>
<dbReference type="GO" id="GO:0008270">
    <property type="term" value="F:zinc ion binding"/>
    <property type="evidence" value="ECO:0007669"/>
    <property type="project" value="UniProtKB-KW"/>
</dbReference>
<comment type="similarity">
    <text evidence="1">Belongs to the IAP family.</text>
</comment>
<keyword evidence="4 6" id="KW-0863">Zinc-finger</keyword>
<dbReference type="CDD" id="cd00022">
    <property type="entry name" value="BIR"/>
    <property type="match status" value="2"/>
</dbReference>
<evidence type="ECO:0000256" key="4">
    <source>
        <dbReference type="ARBA" id="ARBA00022771"/>
    </source>
</evidence>
<dbReference type="PROSITE" id="PS50143">
    <property type="entry name" value="BIR_REPEAT_2"/>
    <property type="match status" value="2"/>
</dbReference>
<name>A0ABD2NM18_9CUCU</name>
<dbReference type="PANTHER" id="PTHR10044">
    <property type="entry name" value="INHIBITOR OF APOPTOSIS"/>
    <property type="match status" value="1"/>
</dbReference>
<dbReference type="PROSITE" id="PS01282">
    <property type="entry name" value="BIR_REPEAT_1"/>
    <property type="match status" value="1"/>
</dbReference>
<dbReference type="Proteomes" id="UP001516400">
    <property type="component" value="Unassembled WGS sequence"/>
</dbReference>
<dbReference type="InterPro" id="IPR013083">
    <property type="entry name" value="Znf_RING/FYVE/PHD"/>
</dbReference>
<dbReference type="Pfam" id="PF00653">
    <property type="entry name" value="BIR"/>
    <property type="match status" value="2"/>
</dbReference>
<dbReference type="FunFam" id="1.10.1170.10:FF:000002">
    <property type="entry name" value="Baculoviral IAP repeat containing 7"/>
    <property type="match status" value="1"/>
</dbReference>
<evidence type="ECO:0000259" key="8">
    <source>
        <dbReference type="PROSITE" id="PS50089"/>
    </source>
</evidence>
<dbReference type="PANTHER" id="PTHR10044:SF139">
    <property type="entry name" value="DEATH-ASSOCIATED INHIBITOR OF APOPTOSIS 2"/>
    <property type="match status" value="1"/>
</dbReference>
<keyword evidence="10" id="KW-1185">Reference proteome</keyword>
<reference evidence="9 10" key="1">
    <citation type="journal article" date="2021" name="BMC Biol.">
        <title>Horizontally acquired antibacterial genes associated with adaptive radiation of ladybird beetles.</title>
        <authorList>
            <person name="Li H.S."/>
            <person name="Tang X.F."/>
            <person name="Huang Y.H."/>
            <person name="Xu Z.Y."/>
            <person name="Chen M.L."/>
            <person name="Du X.Y."/>
            <person name="Qiu B.Y."/>
            <person name="Chen P.T."/>
            <person name="Zhang W."/>
            <person name="Slipinski A."/>
            <person name="Escalona H.E."/>
            <person name="Waterhouse R.M."/>
            <person name="Zwick A."/>
            <person name="Pang H."/>
        </authorList>
    </citation>
    <scope>NUCLEOTIDE SEQUENCE [LARGE SCALE GENOMIC DNA]</scope>
    <source>
        <strain evidence="9">SYSU2018</strain>
    </source>
</reference>
<organism evidence="9 10">
    <name type="scientific">Cryptolaemus montrouzieri</name>
    <dbReference type="NCBI Taxonomy" id="559131"/>
    <lineage>
        <taxon>Eukaryota</taxon>
        <taxon>Metazoa</taxon>
        <taxon>Ecdysozoa</taxon>
        <taxon>Arthropoda</taxon>
        <taxon>Hexapoda</taxon>
        <taxon>Insecta</taxon>
        <taxon>Pterygota</taxon>
        <taxon>Neoptera</taxon>
        <taxon>Endopterygota</taxon>
        <taxon>Coleoptera</taxon>
        <taxon>Polyphaga</taxon>
        <taxon>Cucujiformia</taxon>
        <taxon>Coccinelloidea</taxon>
        <taxon>Coccinellidae</taxon>
        <taxon>Scymninae</taxon>
        <taxon>Scymnini</taxon>
        <taxon>Cryptolaemus</taxon>
    </lineage>
</organism>
<feature type="domain" description="RING-type" evidence="8">
    <location>
        <begin position="304"/>
        <end position="339"/>
    </location>
</feature>
<dbReference type="SMART" id="SM00184">
    <property type="entry name" value="RING"/>
    <property type="match status" value="1"/>
</dbReference>
<protein>
    <recommendedName>
        <fullName evidence="8">RING-type domain-containing protein</fullName>
    </recommendedName>
</protein>
<dbReference type="AlphaFoldDB" id="A0ABD2NM18"/>
<keyword evidence="2" id="KW-0053">Apoptosis</keyword>
<evidence type="ECO:0000256" key="6">
    <source>
        <dbReference type="PROSITE-ProRule" id="PRU00175"/>
    </source>
</evidence>
<gene>
    <name evidence="9" type="ORF">HHI36_017265</name>
</gene>
<dbReference type="PROSITE" id="PS50089">
    <property type="entry name" value="ZF_RING_2"/>
    <property type="match status" value="1"/>
</dbReference>
<feature type="compositionally biased region" description="Polar residues" evidence="7">
    <location>
        <begin position="275"/>
        <end position="284"/>
    </location>
</feature>
<feature type="region of interest" description="Disordered" evidence="7">
    <location>
        <begin position="275"/>
        <end position="294"/>
    </location>
</feature>
<dbReference type="GO" id="GO:0006915">
    <property type="term" value="P:apoptotic process"/>
    <property type="evidence" value="ECO:0007669"/>
    <property type="project" value="UniProtKB-KW"/>
</dbReference>
<dbReference type="EMBL" id="JABFTP020000124">
    <property type="protein sequence ID" value="KAL3279757.1"/>
    <property type="molecule type" value="Genomic_DNA"/>
</dbReference>
<dbReference type="SMART" id="SM00238">
    <property type="entry name" value="BIR"/>
    <property type="match status" value="2"/>
</dbReference>
<sequence length="351" mass="39368">MTAEVGIYNNTPLLRFNNRSSSNKDVLDNGSTLLSSNLSVHTAVLLTEKDRLKTFRNWPNKRIQPQKLAAAGFYYCGKADIVECFVCGIKGHNWEENDKPMEDHMKWNRNCRFVRENTTEHDNTQSRPGRDICGNLGVEILPNSEPEDNTQPEPNLAKLGIQKAKGPSHPDQIIYETRLASFENWPKSLKQKPAELASAGFYYLGVGDQTLCFYCGGGLKDWVEEDDPWEQHALWFPKCNYLLLKKTPAFVEAVQNEHKELLSCKKEETEVEASCSTNSNTKEPLSSVSEEKGKNSEESSTTLCKICFKNELGVVFLPCGHMVACIDCASALKECAVCRKGIQATVRAFLS</sequence>
<dbReference type="SUPFAM" id="SSF57924">
    <property type="entry name" value="Inhibitor of apoptosis (IAP) repeat"/>
    <property type="match status" value="2"/>
</dbReference>
<dbReference type="InterPro" id="IPR001841">
    <property type="entry name" value="Znf_RING"/>
</dbReference>
<dbReference type="FunFam" id="1.10.1170.10:FF:000003">
    <property type="entry name" value="E3 ubiquitin-protein ligase XIAP"/>
    <property type="match status" value="1"/>
</dbReference>
<evidence type="ECO:0000313" key="9">
    <source>
        <dbReference type="EMBL" id="KAL3279757.1"/>
    </source>
</evidence>
<keyword evidence="3" id="KW-0479">Metal-binding</keyword>
<evidence type="ECO:0000256" key="3">
    <source>
        <dbReference type="ARBA" id="ARBA00022723"/>
    </source>
</evidence>
<evidence type="ECO:0000256" key="5">
    <source>
        <dbReference type="ARBA" id="ARBA00022833"/>
    </source>
</evidence>
<dbReference type="InterPro" id="IPR050784">
    <property type="entry name" value="IAP"/>
</dbReference>
<evidence type="ECO:0000256" key="1">
    <source>
        <dbReference type="ARBA" id="ARBA00006672"/>
    </source>
</evidence>
<evidence type="ECO:0000256" key="2">
    <source>
        <dbReference type="ARBA" id="ARBA00022703"/>
    </source>
</evidence>
<dbReference type="Gene3D" id="3.30.40.10">
    <property type="entry name" value="Zinc/RING finger domain, C3HC4 (zinc finger)"/>
    <property type="match status" value="1"/>
</dbReference>
<keyword evidence="5" id="KW-0862">Zinc</keyword>
<proteinExistence type="inferred from homology"/>
<evidence type="ECO:0000256" key="7">
    <source>
        <dbReference type="SAM" id="MobiDB-lite"/>
    </source>
</evidence>